<dbReference type="PANTHER" id="PTHR43289:SF34">
    <property type="entry name" value="SERINE_THREONINE-PROTEIN KINASE YBDM-RELATED"/>
    <property type="match status" value="1"/>
</dbReference>
<dbReference type="Gene3D" id="1.10.510.10">
    <property type="entry name" value="Transferase(Phosphotransferase) domain 1"/>
    <property type="match status" value="1"/>
</dbReference>
<evidence type="ECO:0000256" key="5">
    <source>
        <dbReference type="PROSITE-ProRule" id="PRU10141"/>
    </source>
</evidence>
<dbReference type="SUPFAM" id="SSF56112">
    <property type="entry name" value="Protein kinase-like (PK-like)"/>
    <property type="match status" value="1"/>
</dbReference>
<reference evidence="9" key="1">
    <citation type="journal article" date="2020" name="Syst. Appl. Microbiol.">
        <title>Streptomyces alkaliterrae sp. nov., isolated from an alkaline soil, and emended descriptions of Streptomyces alkaliphilus, Streptomyces calidiresistens and Streptomyces durbertensis.</title>
        <authorList>
            <person name="Swiecimska M."/>
            <person name="Golinska P."/>
            <person name="Nouioui I."/>
            <person name="Wypij M."/>
            <person name="Rai M."/>
            <person name="Sangal V."/>
            <person name="Goodfellow M."/>
        </authorList>
    </citation>
    <scope>NUCLEOTIDE SEQUENCE [LARGE SCALE GENOMIC DNA]</scope>
    <source>
        <strain evidence="9">DSM 104538</strain>
    </source>
</reference>
<dbReference type="SMART" id="SM00220">
    <property type="entry name" value="S_TKc"/>
    <property type="match status" value="1"/>
</dbReference>
<dbReference type="PANTHER" id="PTHR43289">
    <property type="entry name" value="MITOGEN-ACTIVATED PROTEIN KINASE KINASE KINASE 20-RELATED"/>
    <property type="match status" value="1"/>
</dbReference>
<feature type="compositionally biased region" description="Pro residues" evidence="6">
    <location>
        <begin position="315"/>
        <end position="335"/>
    </location>
</feature>
<gene>
    <name evidence="8" type="ORF">GL263_01055</name>
</gene>
<accession>A0ABR6EAK1</accession>
<sequence>MLRPLDADAPRDVGPFRLLAGLGSGGMGTVHLAVPHGGGPHDLVALKTVRRDLEAEGDFRIRFRREAEAARAVRSPHVSALVDADSTAERPWLATQYVAGPALDETVARLGPLPAHTVKELGADLARGLAAVHGSRLVHRDLKPANVVLGGSGPRVIDFGIAQAYDATALTATGVMVGSPGFMSPEHIAGNRSVTAASDVFCLGAVLCYAAAGHGPFEDSELAAIVYRISTGDADLSGLPDELREIVSRCLRQDPDERPTTGELVDALDPAAASARPGGPSARRTGPFPWPDGVRQLIHTYETAAGRALLAAPTPDAPPSPPATPPSPMPPPPTPDKATPRARPRRPWRRWAVAAGVGALVGTLTAVLLTVQNRDNGNGGPQGGSSGPAASPRPGAVQPAAPPVSSEMGDFGPRALDRTLQPDGWRPWTASFEPGGEAVECALAGGVLLCGLYDERRRASWMEARNPADGTHLWRYPAKGAPGDSERGVGLRGFDVHGRHAYVASSDQAGFDVLDLTNGKQVARLPGRSGYDPMAVRVHKGRVFASYSGDAGIGAAGNMLFRAFSLDDREQLWERVIPHAFTPSLDIVGDRLWLTGLTETQTLSPRTGRTLARHPGHCELPSRGAPYVSCDGVRDARTLKKLDDDTPGTVVAASRDGLILVENRSGGPRGARVQAHDIRGTRGGWSFVSDVDDPVAVVGDRVVTLGARGLRVFTLADGTLEASAGTFVGWPLAGGGTPVGGGASVGRPAQPGTAIVSGGAFYVTFEDGTVLSAPMP</sequence>
<evidence type="ECO:0000256" key="3">
    <source>
        <dbReference type="ARBA" id="ARBA00022777"/>
    </source>
</evidence>
<keyword evidence="3 8" id="KW-0418">Kinase</keyword>
<dbReference type="CDD" id="cd14014">
    <property type="entry name" value="STKc_PknB_like"/>
    <property type="match status" value="1"/>
</dbReference>
<comment type="caution">
    <text evidence="8">The sequence shown here is derived from an EMBL/GenBank/DDBJ whole genome shotgun (WGS) entry which is preliminary data.</text>
</comment>
<feature type="compositionally biased region" description="Low complexity" evidence="6">
    <location>
        <begin position="270"/>
        <end position="284"/>
    </location>
</feature>
<feature type="compositionally biased region" description="Low complexity" evidence="6">
    <location>
        <begin position="387"/>
        <end position="396"/>
    </location>
</feature>
<keyword evidence="4 5" id="KW-0067">ATP-binding</keyword>
<evidence type="ECO:0000313" key="8">
    <source>
        <dbReference type="EMBL" id="MBB1242173.1"/>
    </source>
</evidence>
<feature type="region of interest" description="Disordered" evidence="6">
    <location>
        <begin position="252"/>
        <end position="293"/>
    </location>
</feature>
<proteinExistence type="predicted"/>
<dbReference type="Gene3D" id="2.140.10.10">
    <property type="entry name" value="Quinoprotein alcohol dehydrogenase-like superfamily"/>
    <property type="match status" value="1"/>
</dbReference>
<protein>
    <submittedName>
        <fullName evidence="8">Serine/threonine-protein kinase</fullName>
    </submittedName>
</protein>
<evidence type="ECO:0000313" key="9">
    <source>
        <dbReference type="Proteomes" id="UP000766698"/>
    </source>
</evidence>
<dbReference type="InterPro" id="IPR008271">
    <property type="entry name" value="Ser/Thr_kinase_AS"/>
</dbReference>
<dbReference type="RefSeq" id="WP_182853603.1">
    <property type="nucleotide sequence ID" value="NZ_WMLF01000007.1"/>
</dbReference>
<evidence type="ECO:0000259" key="7">
    <source>
        <dbReference type="PROSITE" id="PS50011"/>
    </source>
</evidence>
<evidence type="ECO:0000256" key="4">
    <source>
        <dbReference type="ARBA" id="ARBA00022840"/>
    </source>
</evidence>
<dbReference type="PROSITE" id="PS50011">
    <property type="entry name" value="PROTEIN_KINASE_DOM"/>
    <property type="match status" value="1"/>
</dbReference>
<dbReference type="InterPro" id="IPR017441">
    <property type="entry name" value="Protein_kinase_ATP_BS"/>
</dbReference>
<dbReference type="EMBL" id="WMLF01000007">
    <property type="protein sequence ID" value="MBB1242173.1"/>
    <property type="molecule type" value="Genomic_DNA"/>
</dbReference>
<evidence type="ECO:0000256" key="2">
    <source>
        <dbReference type="ARBA" id="ARBA00022741"/>
    </source>
</evidence>
<dbReference type="InterPro" id="IPR000719">
    <property type="entry name" value="Prot_kinase_dom"/>
</dbReference>
<dbReference type="SUPFAM" id="SSF50998">
    <property type="entry name" value="Quinoprotein alcohol dehydrogenase-like"/>
    <property type="match status" value="1"/>
</dbReference>
<evidence type="ECO:0000256" key="1">
    <source>
        <dbReference type="ARBA" id="ARBA00022679"/>
    </source>
</evidence>
<dbReference type="InterPro" id="IPR011047">
    <property type="entry name" value="Quinoprotein_ADH-like_sf"/>
</dbReference>
<dbReference type="InterPro" id="IPR011009">
    <property type="entry name" value="Kinase-like_dom_sf"/>
</dbReference>
<dbReference type="GO" id="GO:0016301">
    <property type="term" value="F:kinase activity"/>
    <property type="evidence" value="ECO:0007669"/>
    <property type="project" value="UniProtKB-KW"/>
</dbReference>
<keyword evidence="1" id="KW-0808">Transferase</keyword>
<feature type="compositionally biased region" description="Gly residues" evidence="6">
    <location>
        <begin position="377"/>
        <end position="386"/>
    </location>
</feature>
<dbReference type="Gene3D" id="3.30.200.20">
    <property type="entry name" value="Phosphorylase Kinase, domain 1"/>
    <property type="match status" value="1"/>
</dbReference>
<dbReference type="PROSITE" id="PS00107">
    <property type="entry name" value="PROTEIN_KINASE_ATP"/>
    <property type="match status" value="1"/>
</dbReference>
<feature type="binding site" evidence="5">
    <location>
        <position position="47"/>
    </location>
    <ligand>
        <name>ATP</name>
        <dbReference type="ChEBI" id="CHEBI:30616"/>
    </ligand>
</feature>
<feature type="domain" description="Protein kinase" evidence="7">
    <location>
        <begin position="16"/>
        <end position="272"/>
    </location>
</feature>
<name>A0ABR6EAK1_9ACTN</name>
<dbReference type="Pfam" id="PF00069">
    <property type="entry name" value="Pkinase"/>
    <property type="match status" value="1"/>
</dbReference>
<feature type="region of interest" description="Disordered" evidence="6">
    <location>
        <begin position="373"/>
        <end position="422"/>
    </location>
</feature>
<dbReference type="Proteomes" id="UP000766698">
    <property type="component" value="Unassembled WGS sequence"/>
</dbReference>
<organism evidence="8 9">
    <name type="scientific">Streptomyces durbertensis</name>
    <dbReference type="NCBI Taxonomy" id="2448886"/>
    <lineage>
        <taxon>Bacteria</taxon>
        <taxon>Bacillati</taxon>
        <taxon>Actinomycetota</taxon>
        <taxon>Actinomycetes</taxon>
        <taxon>Kitasatosporales</taxon>
        <taxon>Streptomycetaceae</taxon>
        <taxon>Streptomyces</taxon>
    </lineage>
</organism>
<keyword evidence="2 5" id="KW-0547">Nucleotide-binding</keyword>
<keyword evidence="9" id="KW-1185">Reference proteome</keyword>
<feature type="region of interest" description="Disordered" evidence="6">
    <location>
        <begin position="311"/>
        <end position="346"/>
    </location>
</feature>
<evidence type="ECO:0000256" key="6">
    <source>
        <dbReference type="SAM" id="MobiDB-lite"/>
    </source>
</evidence>
<dbReference type="PROSITE" id="PS00108">
    <property type="entry name" value="PROTEIN_KINASE_ST"/>
    <property type="match status" value="1"/>
</dbReference>